<sequence>MLFEGAQETRQASKFIRICAKIDELLEQVQKDDVVEINLPDELGMNEADAHVLEAIHSIYIADRIGNKLLFKVTWFVESNITCCVGRTELQPDVGIWIIPPTQAQCINPIVNRCPPPDVWIEVFFDRDLDRSNVINSINHCKRFRNGIEYVGIAIPETTRQNSNPAQASTAVVRQNNRPNQPPYGIHWDINGNPPITCINNLNCVTLKSVRSIYFVIIIS</sequence>
<comment type="caution">
    <text evidence="1">The sequence shown here is derived from an EMBL/GenBank/DDBJ whole genome shotgun (WGS) entry which is preliminary data.</text>
</comment>
<dbReference type="VEuPathDB" id="FungiDB:RhiirFUN_023106"/>
<dbReference type="AlphaFoldDB" id="A0A2I1HI52"/>
<evidence type="ECO:0000313" key="2">
    <source>
        <dbReference type="Proteomes" id="UP000234323"/>
    </source>
</evidence>
<organism evidence="1 2">
    <name type="scientific">Rhizophagus irregularis</name>
    <dbReference type="NCBI Taxonomy" id="588596"/>
    <lineage>
        <taxon>Eukaryota</taxon>
        <taxon>Fungi</taxon>
        <taxon>Fungi incertae sedis</taxon>
        <taxon>Mucoromycota</taxon>
        <taxon>Glomeromycotina</taxon>
        <taxon>Glomeromycetes</taxon>
        <taxon>Glomerales</taxon>
        <taxon>Glomeraceae</taxon>
        <taxon>Rhizophagus</taxon>
    </lineage>
</organism>
<dbReference type="EMBL" id="LLXI01003072">
    <property type="protein sequence ID" value="PKY58552.1"/>
    <property type="molecule type" value="Genomic_DNA"/>
</dbReference>
<reference evidence="1 2" key="1">
    <citation type="submission" date="2015-10" db="EMBL/GenBank/DDBJ databases">
        <title>Genome analyses suggest a sexual origin of heterokaryosis in a supposedly ancient asexual fungus.</title>
        <authorList>
            <person name="Ropars J."/>
            <person name="Sedzielewska K."/>
            <person name="Noel J."/>
            <person name="Charron P."/>
            <person name="Farinelli L."/>
            <person name="Marton T."/>
            <person name="Kruger M."/>
            <person name="Pelin A."/>
            <person name="Brachmann A."/>
            <person name="Corradi N."/>
        </authorList>
    </citation>
    <scope>NUCLEOTIDE SEQUENCE [LARGE SCALE GENOMIC DNA]</scope>
    <source>
        <strain evidence="1 2">A4</strain>
    </source>
</reference>
<evidence type="ECO:0000313" key="1">
    <source>
        <dbReference type="EMBL" id="PKY58552.1"/>
    </source>
</evidence>
<proteinExistence type="predicted"/>
<dbReference type="VEuPathDB" id="FungiDB:RhiirA1_427565"/>
<gene>
    <name evidence="1" type="ORF">RhiirA4_412158</name>
</gene>
<name>A0A2I1HI52_9GLOM</name>
<dbReference type="Proteomes" id="UP000234323">
    <property type="component" value="Unassembled WGS sequence"/>
</dbReference>
<accession>A0A2I1HI52</accession>
<protein>
    <submittedName>
        <fullName evidence="1">Uncharacterized protein</fullName>
    </submittedName>
</protein>
<dbReference type="VEuPathDB" id="FungiDB:FUN_011039"/>
<keyword evidence="2" id="KW-1185">Reference proteome</keyword>